<name>A0A8T1D2C4_9STRA</name>
<evidence type="ECO:0000256" key="6">
    <source>
        <dbReference type="ARBA" id="ARBA00023315"/>
    </source>
</evidence>
<evidence type="ECO:0000313" key="10">
    <source>
        <dbReference type="Proteomes" id="UP000736787"/>
    </source>
</evidence>
<evidence type="ECO:0000256" key="7">
    <source>
        <dbReference type="RuleBase" id="RU079119"/>
    </source>
</evidence>
<feature type="compositionally biased region" description="Acidic residues" evidence="8">
    <location>
        <begin position="214"/>
        <end position="230"/>
    </location>
</feature>
<dbReference type="GO" id="GO:0019706">
    <property type="term" value="F:protein-cysteine S-palmitoyltransferase activity"/>
    <property type="evidence" value="ECO:0007669"/>
    <property type="project" value="UniProtKB-EC"/>
</dbReference>
<feature type="transmembrane region" description="Helical" evidence="7">
    <location>
        <begin position="377"/>
        <end position="400"/>
    </location>
</feature>
<dbReference type="GO" id="GO:0016020">
    <property type="term" value="C:membrane"/>
    <property type="evidence" value="ECO:0007669"/>
    <property type="project" value="UniProtKB-SubCell"/>
</dbReference>
<dbReference type="VEuPathDB" id="FungiDB:PC110_g1766"/>
<feature type="transmembrane region" description="Helical" evidence="7">
    <location>
        <begin position="325"/>
        <end position="345"/>
    </location>
</feature>
<keyword evidence="3 7" id="KW-0812">Transmembrane</keyword>
<evidence type="ECO:0000256" key="2">
    <source>
        <dbReference type="ARBA" id="ARBA00022679"/>
    </source>
</evidence>
<reference evidence="9" key="1">
    <citation type="submission" date="2018-10" db="EMBL/GenBank/DDBJ databases">
        <title>Effector identification in a new, highly contiguous assembly of the strawberry crown rot pathogen Phytophthora cactorum.</title>
        <authorList>
            <person name="Armitage A.D."/>
            <person name="Nellist C.F."/>
            <person name="Bates H."/>
            <person name="Vickerstaff R.J."/>
            <person name="Harrison R.J."/>
        </authorList>
    </citation>
    <scope>NUCLEOTIDE SEQUENCE</scope>
    <source>
        <strain evidence="9">4040</strain>
    </source>
</reference>
<comment type="caution">
    <text evidence="9">The sequence shown here is derived from an EMBL/GenBank/DDBJ whole genome shotgun (WGS) entry which is preliminary data.</text>
</comment>
<evidence type="ECO:0000313" key="9">
    <source>
        <dbReference type="EMBL" id="KAG2932113.1"/>
    </source>
</evidence>
<protein>
    <recommendedName>
        <fullName evidence="7">Palmitoyltransferase</fullName>
        <ecNumber evidence="7">2.3.1.225</ecNumber>
    </recommendedName>
</protein>
<proteinExistence type="inferred from homology"/>
<evidence type="ECO:0000256" key="8">
    <source>
        <dbReference type="SAM" id="MobiDB-lite"/>
    </source>
</evidence>
<feature type="transmembrane region" description="Helical" evidence="7">
    <location>
        <begin position="163"/>
        <end position="182"/>
    </location>
</feature>
<dbReference type="Pfam" id="PF01644">
    <property type="entry name" value="Chitin_synth_1"/>
    <property type="match status" value="1"/>
</dbReference>
<comment type="subcellular location">
    <subcellularLocation>
        <location evidence="1">Membrane</location>
        <topology evidence="1">Multi-pass membrane protein</topology>
    </subcellularLocation>
</comment>
<comment type="catalytic activity">
    <reaction evidence="7">
        <text>L-cysteinyl-[protein] + hexadecanoyl-CoA = S-hexadecanoyl-L-cysteinyl-[protein] + CoA</text>
        <dbReference type="Rhea" id="RHEA:36683"/>
        <dbReference type="Rhea" id="RHEA-COMP:10131"/>
        <dbReference type="Rhea" id="RHEA-COMP:11032"/>
        <dbReference type="ChEBI" id="CHEBI:29950"/>
        <dbReference type="ChEBI" id="CHEBI:57287"/>
        <dbReference type="ChEBI" id="CHEBI:57379"/>
        <dbReference type="ChEBI" id="CHEBI:74151"/>
        <dbReference type="EC" id="2.3.1.225"/>
    </reaction>
</comment>
<comment type="similarity">
    <text evidence="7">Belongs to the DHHC palmitoyltransferase family.</text>
</comment>
<sequence length="490" mass="55128">MYLAEDRILCLELLARRGRNWTRHYVKDATCFARTDVPETLVDLNCIFFAGLFAISNFSRVWKESGHCLSPSRSYPALLAIILGIYLAIVGGLAVFITMLYLVPPQWRDPMQWGFVCAASFVRVISCFMRYAGVFCVAIGMALIFLVGGLFMHAIIPIMADTMLQLVCHLVVAMVLLFNIYFNYALCCATDPGVITAKWKVEADFYDAGVEIDEDEDEEEGDLEQEDGDDSELKTSRLPRIRPSAVTPDGKNGGGRVQLPRVQLIDPQSVARQRGVEDGISYCRRCRHFRPRRAHHCSVCNRCIAHLDHHCPWVNNCIGRDNYRYFFSFLVWLAVGCYYAAYMSYRAAYTDLSREQYARMLVLAEVRSLNISASKTLQFVFAISASAGLAVSILATWHVFLIATAQTSVELQINRHPRNRRLHGGKVVSPYSTGSIHGNWELVFGRCKYKILSLMPSTRLPPNPRTLNKTKRATATEDESVSAGSPDVMV</sequence>
<keyword evidence="6 7" id="KW-0012">Acyltransferase</keyword>
<dbReference type="PANTHER" id="PTHR12246">
    <property type="entry name" value="PALMITOYLTRANSFERASE ZDHHC16"/>
    <property type="match status" value="1"/>
</dbReference>
<feature type="region of interest" description="Disordered" evidence="8">
    <location>
        <begin position="214"/>
        <end position="234"/>
    </location>
</feature>
<dbReference type="EMBL" id="RCMK01000384">
    <property type="protein sequence ID" value="KAG2932113.1"/>
    <property type="molecule type" value="Genomic_DNA"/>
</dbReference>
<keyword evidence="5 7" id="KW-0472">Membrane</keyword>
<dbReference type="InterPro" id="IPR001594">
    <property type="entry name" value="Palmitoyltrfase_DHHC"/>
</dbReference>
<dbReference type="Pfam" id="PF01529">
    <property type="entry name" value="DHHC"/>
    <property type="match status" value="1"/>
</dbReference>
<gene>
    <name evidence="9" type="ORF">PC117_g13258</name>
</gene>
<dbReference type="AlphaFoldDB" id="A0A8T1D2C4"/>
<evidence type="ECO:0000256" key="4">
    <source>
        <dbReference type="ARBA" id="ARBA00022989"/>
    </source>
</evidence>
<evidence type="ECO:0000256" key="5">
    <source>
        <dbReference type="ARBA" id="ARBA00023136"/>
    </source>
</evidence>
<evidence type="ECO:0000256" key="1">
    <source>
        <dbReference type="ARBA" id="ARBA00004141"/>
    </source>
</evidence>
<evidence type="ECO:0000256" key="3">
    <source>
        <dbReference type="ARBA" id="ARBA00022692"/>
    </source>
</evidence>
<organism evidence="9 10">
    <name type="scientific">Phytophthora cactorum</name>
    <dbReference type="NCBI Taxonomy" id="29920"/>
    <lineage>
        <taxon>Eukaryota</taxon>
        <taxon>Sar</taxon>
        <taxon>Stramenopiles</taxon>
        <taxon>Oomycota</taxon>
        <taxon>Peronosporomycetes</taxon>
        <taxon>Peronosporales</taxon>
        <taxon>Peronosporaceae</taxon>
        <taxon>Phytophthora</taxon>
    </lineage>
</organism>
<dbReference type="InterPro" id="IPR039859">
    <property type="entry name" value="PFA4/ZDH16/20/ERF2-like"/>
</dbReference>
<dbReference type="PROSITE" id="PS50216">
    <property type="entry name" value="DHHC"/>
    <property type="match status" value="1"/>
</dbReference>
<feature type="region of interest" description="Disordered" evidence="8">
    <location>
        <begin position="461"/>
        <end position="490"/>
    </location>
</feature>
<accession>A0A8T1D2C4</accession>
<dbReference type="Proteomes" id="UP000736787">
    <property type="component" value="Unassembled WGS sequence"/>
</dbReference>
<keyword evidence="2 7" id="KW-0808">Transferase</keyword>
<keyword evidence="4 7" id="KW-1133">Transmembrane helix</keyword>
<feature type="transmembrane region" description="Helical" evidence="7">
    <location>
        <begin position="131"/>
        <end position="151"/>
    </location>
</feature>
<dbReference type="EC" id="2.3.1.225" evidence="7"/>
<feature type="transmembrane region" description="Helical" evidence="7">
    <location>
        <begin position="74"/>
        <end position="103"/>
    </location>
</feature>
<comment type="domain">
    <text evidence="7">The DHHC domain is required for palmitoyltransferase activity.</text>
</comment>